<comment type="caution">
    <text evidence="2">The sequence shown here is derived from an EMBL/GenBank/DDBJ whole genome shotgun (WGS) entry which is preliminary data.</text>
</comment>
<dbReference type="AlphaFoldDB" id="A0AAV8YLH1"/>
<dbReference type="Proteomes" id="UP001162162">
    <property type="component" value="Unassembled WGS sequence"/>
</dbReference>
<organism evidence="2 3">
    <name type="scientific">Aromia moschata</name>
    <dbReference type="NCBI Taxonomy" id="1265417"/>
    <lineage>
        <taxon>Eukaryota</taxon>
        <taxon>Metazoa</taxon>
        <taxon>Ecdysozoa</taxon>
        <taxon>Arthropoda</taxon>
        <taxon>Hexapoda</taxon>
        <taxon>Insecta</taxon>
        <taxon>Pterygota</taxon>
        <taxon>Neoptera</taxon>
        <taxon>Endopterygota</taxon>
        <taxon>Coleoptera</taxon>
        <taxon>Polyphaga</taxon>
        <taxon>Cucujiformia</taxon>
        <taxon>Chrysomeloidea</taxon>
        <taxon>Cerambycidae</taxon>
        <taxon>Cerambycinae</taxon>
        <taxon>Callichromatini</taxon>
        <taxon>Aromia</taxon>
    </lineage>
</organism>
<reference evidence="2" key="1">
    <citation type="journal article" date="2023" name="Insect Mol. Biol.">
        <title>Genome sequencing provides insights into the evolution of gene families encoding plant cell wall-degrading enzymes in longhorned beetles.</title>
        <authorList>
            <person name="Shin N.R."/>
            <person name="Okamura Y."/>
            <person name="Kirsch R."/>
            <person name="Pauchet Y."/>
        </authorList>
    </citation>
    <scope>NUCLEOTIDE SEQUENCE</scope>
    <source>
        <strain evidence="2">AMC_N1</strain>
    </source>
</reference>
<keyword evidence="3" id="KW-1185">Reference proteome</keyword>
<evidence type="ECO:0000313" key="2">
    <source>
        <dbReference type="EMBL" id="KAJ8952385.1"/>
    </source>
</evidence>
<sequence length="72" mass="8310">MKIPSPRNLSRKSQRNLNTRNPAIPAQYGCNKMKQLHCHSVSKSLDWEARAVRIASKVARPYSLRFFLVRVS</sequence>
<proteinExistence type="predicted"/>
<name>A0AAV8YLH1_9CUCU</name>
<evidence type="ECO:0000256" key="1">
    <source>
        <dbReference type="SAM" id="MobiDB-lite"/>
    </source>
</evidence>
<feature type="region of interest" description="Disordered" evidence="1">
    <location>
        <begin position="1"/>
        <end position="23"/>
    </location>
</feature>
<gene>
    <name evidence="2" type="ORF">NQ318_014476</name>
</gene>
<protein>
    <submittedName>
        <fullName evidence="2">Uncharacterized protein</fullName>
    </submittedName>
</protein>
<accession>A0AAV8YLH1</accession>
<evidence type="ECO:0000313" key="3">
    <source>
        <dbReference type="Proteomes" id="UP001162162"/>
    </source>
</evidence>
<dbReference type="EMBL" id="JAPWTK010000069">
    <property type="protein sequence ID" value="KAJ8952385.1"/>
    <property type="molecule type" value="Genomic_DNA"/>
</dbReference>